<feature type="transmembrane region" description="Helical" evidence="1">
    <location>
        <begin position="162"/>
        <end position="181"/>
    </location>
</feature>
<proteinExistence type="predicted"/>
<dbReference type="Proteomes" id="UP000232196">
    <property type="component" value="Unassembled WGS sequence"/>
</dbReference>
<sequence>MVFLFFTSAYLFFKTYGFPFSGSLVLCLTIAFSQFHSSKTLRPNLSFLLFPASVCALSFWDGTSAEFILDLVSLSLAGMISSGGFSFLGSRSPAFRETLGVLILAGSCILSFSRRELSPFLIPALSLFLILSIPKQIRIIILALCVLLSGVWLLYEPAHPGLEPSLFKSALLFLGMFWVIWKGNKDLLSGILFSTFFLLICLSKPGEELMILTCGLFFSYLQEAAWGLDSGTEV</sequence>
<name>A0A2M9XF84_9LEPT</name>
<accession>A0A2M9XF84</accession>
<feature type="transmembrane region" description="Helical" evidence="1">
    <location>
        <begin position="41"/>
        <end position="60"/>
    </location>
</feature>
<dbReference type="AlphaFoldDB" id="A0A2M9XF84"/>
<organism evidence="2 3">
    <name type="scientific">Leptospira hartskeerlii</name>
    <dbReference type="NCBI Taxonomy" id="2023177"/>
    <lineage>
        <taxon>Bacteria</taxon>
        <taxon>Pseudomonadati</taxon>
        <taxon>Spirochaetota</taxon>
        <taxon>Spirochaetia</taxon>
        <taxon>Leptospirales</taxon>
        <taxon>Leptospiraceae</taxon>
        <taxon>Leptospira</taxon>
    </lineage>
</organism>
<dbReference type="EMBL" id="NPDN01000003">
    <property type="protein sequence ID" value="PJZ26289.1"/>
    <property type="molecule type" value="Genomic_DNA"/>
</dbReference>
<dbReference type="OrthoDB" id="325866at2"/>
<gene>
    <name evidence="2" type="ORF">CH357_07275</name>
</gene>
<evidence type="ECO:0000313" key="2">
    <source>
        <dbReference type="EMBL" id="PJZ26289.1"/>
    </source>
</evidence>
<feature type="transmembrane region" description="Helical" evidence="1">
    <location>
        <begin position="139"/>
        <end position="155"/>
    </location>
</feature>
<keyword evidence="1" id="KW-0472">Membrane</keyword>
<reference evidence="2 3" key="1">
    <citation type="submission" date="2017-07" db="EMBL/GenBank/DDBJ databases">
        <title>Leptospira spp. isolated from tropical soils.</title>
        <authorList>
            <person name="Thibeaux R."/>
            <person name="Iraola G."/>
            <person name="Ferres I."/>
            <person name="Bierque E."/>
            <person name="Girault D."/>
            <person name="Soupe-Gilbert M.-E."/>
            <person name="Picardeau M."/>
            <person name="Goarant C."/>
        </authorList>
    </citation>
    <scope>NUCLEOTIDE SEQUENCE [LARGE SCALE GENOMIC DNA]</scope>
    <source>
        <strain evidence="2 3">MCA1-C-A1</strain>
    </source>
</reference>
<keyword evidence="1" id="KW-1133">Transmembrane helix</keyword>
<evidence type="ECO:0000256" key="1">
    <source>
        <dbReference type="SAM" id="Phobius"/>
    </source>
</evidence>
<keyword evidence="1" id="KW-0812">Transmembrane</keyword>
<keyword evidence="3" id="KW-1185">Reference proteome</keyword>
<comment type="caution">
    <text evidence="2">The sequence shown here is derived from an EMBL/GenBank/DDBJ whole genome shotgun (WGS) entry which is preliminary data.</text>
</comment>
<feature type="transmembrane region" description="Helical" evidence="1">
    <location>
        <begin position="67"/>
        <end position="88"/>
    </location>
</feature>
<protein>
    <submittedName>
        <fullName evidence="2">Uncharacterized protein</fullName>
    </submittedName>
</protein>
<evidence type="ECO:0000313" key="3">
    <source>
        <dbReference type="Proteomes" id="UP000232196"/>
    </source>
</evidence>